<dbReference type="GO" id="GO:0030313">
    <property type="term" value="C:cell envelope"/>
    <property type="evidence" value="ECO:0007669"/>
    <property type="project" value="UniProtKB-SubCell"/>
</dbReference>
<name>A0A7L5E4T1_9SPHI</name>
<evidence type="ECO:0000256" key="2">
    <source>
        <dbReference type="ARBA" id="ARBA00022748"/>
    </source>
</evidence>
<dbReference type="PANTHER" id="PTHR42852">
    <property type="entry name" value="THIOL:DISULFIDE INTERCHANGE PROTEIN DSBE"/>
    <property type="match status" value="1"/>
</dbReference>
<dbReference type="Proteomes" id="UP000503278">
    <property type="component" value="Chromosome"/>
</dbReference>
<dbReference type="InterPro" id="IPR036249">
    <property type="entry name" value="Thioredoxin-like_sf"/>
</dbReference>
<evidence type="ECO:0000313" key="8">
    <source>
        <dbReference type="Proteomes" id="UP000503278"/>
    </source>
</evidence>
<keyword evidence="4" id="KW-0676">Redox-active center</keyword>
<dbReference type="GO" id="GO:0016491">
    <property type="term" value="F:oxidoreductase activity"/>
    <property type="evidence" value="ECO:0007669"/>
    <property type="project" value="InterPro"/>
</dbReference>
<keyword evidence="8" id="KW-1185">Reference proteome</keyword>
<dbReference type="Gene3D" id="3.40.30.10">
    <property type="entry name" value="Glutaredoxin"/>
    <property type="match status" value="1"/>
</dbReference>
<organism evidence="7 8">
    <name type="scientific">Mucilaginibacter robiniae</name>
    <dbReference type="NCBI Taxonomy" id="2728022"/>
    <lineage>
        <taxon>Bacteria</taxon>
        <taxon>Pseudomonadati</taxon>
        <taxon>Bacteroidota</taxon>
        <taxon>Sphingobacteriia</taxon>
        <taxon>Sphingobacteriales</taxon>
        <taxon>Sphingobacteriaceae</taxon>
        <taxon>Mucilaginibacter</taxon>
    </lineage>
</organism>
<protein>
    <submittedName>
        <fullName evidence="7">TlpA family protein disulfide reductase</fullName>
    </submittedName>
</protein>
<keyword evidence="5" id="KW-0732">Signal</keyword>
<dbReference type="InterPro" id="IPR000866">
    <property type="entry name" value="AhpC/TSA"/>
</dbReference>
<evidence type="ECO:0000313" key="7">
    <source>
        <dbReference type="EMBL" id="QJD97309.1"/>
    </source>
</evidence>
<evidence type="ECO:0000256" key="4">
    <source>
        <dbReference type="ARBA" id="ARBA00023284"/>
    </source>
</evidence>
<sequence length="189" mass="21330">MNNLKQIYTLLFVLTLTSISRAQNTPAITQNDERGYVVKVGDQAPNDFELVLTNGEKTSLKQLRGKVVVLQFTASWCSVCRKEMPHLESDIWKAYQNKNVVLIGVDRDEPLEKVQKFHQDMQITYPLALDPGADIFGRFADKKSGVTRNVVIDQTGKIVFMTRLYDVNEFNQMVKVVDGLTAKTVASSE</sequence>
<dbReference type="Pfam" id="PF00578">
    <property type="entry name" value="AhpC-TSA"/>
    <property type="match status" value="1"/>
</dbReference>
<evidence type="ECO:0000256" key="5">
    <source>
        <dbReference type="SAM" id="SignalP"/>
    </source>
</evidence>
<feature type="chain" id="PRO_5029566239" evidence="5">
    <location>
        <begin position="23"/>
        <end position="189"/>
    </location>
</feature>
<keyword evidence="3" id="KW-1015">Disulfide bond</keyword>
<dbReference type="PANTHER" id="PTHR42852:SF6">
    <property type="entry name" value="THIOL:DISULFIDE INTERCHANGE PROTEIN DSBE"/>
    <property type="match status" value="1"/>
</dbReference>
<accession>A0A7L5E4T1</accession>
<reference evidence="7 8" key="1">
    <citation type="submission" date="2020-04" db="EMBL/GenBank/DDBJ databases">
        <title>Genome sequencing of novel species.</title>
        <authorList>
            <person name="Heo J."/>
            <person name="Kim S.-J."/>
            <person name="Kim J.-S."/>
            <person name="Hong S.-B."/>
            <person name="Kwon S.-W."/>
        </authorList>
    </citation>
    <scope>NUCLEOTIDE SEQUENCE [LARGE SCALE GENOMIC DNA]</scope>
    <source>
        <strain evidence="7 8">F39-2</strain>
    </source>
</reference>
<feature type="domain" description="Thioredoxin" evidence="6">
    <location>
        <begin position="38"/>
        <end position="182"/>
    </location>
</feature>
<dbReference type="GO" id="GO:0017004">
    <property type="term" value="P:cytochrome complex assembly"/>
    <property type="evidence" value="ECO:0007669"/>
    <property type="project" value="UniProtKB-KW"/>
</dbReference>
<dbReference type="InterPro" id="IPR050553">
    <property type="entry name" value="Thioredoxin_ResA/DsbE_sf"/>
</dbReference>
<evidence type="ECO:0000256" key="3">
    <source>
        <dbReference type="ARBA" id="ARBA00023157"/>
    </source>
</evidence>
<dbReference type="SUPFAM" id="SSF52833">
    <property type="entry name" value="Thioredoxin-like"/>
    <property type="match status" value="1"/>
</dbReference>
<dbReference type="AlphaFoldDB" id="A0A7L5E4T1"/>
<dbReference type="PROSITE" id="PS51352">
    <property type="entry name" value="THIOREDOXIN_2"/>
    <property type="match status" value="1"/>
</dbReference>
<dbReference type="CDD" id="cd02966">
    <property type="entry name" value="TlpA_like_family"/>
    <property type="match status" value="1"/>
</dbReference>
<dbReference type="KEGG" id="mrob:HH214_16245"/>
<feature type="signal peptide" evidence="5">
    <location>
        <begin position="1"/>
        <end position="22"/>
    </location>
</feature>
<dbReference type="GO" id="GO:0016209">
    <property type="term" value="F:antioxidant activity"/>
    <property type="evidence" value="ECO:0007669"/>
    <property type="project" value="InterPro"/>
</dbReference>
<evidence type="ECO:0000256" key="1">
    <source>
        <dbReference type="ARBA" id="ARBA00004196"/>
    </source>
</evidence>
<keyword evidence="2" id="KW-0201">Cytochrome c-type biogenesis</keyword>
<dbReference type="InterPro" id="IPR013766">
    <property type="entry name" value="Thioredoxin_domain"/>
</dbReference>
<comment type="subcellular location">
    <subcellularLocation>
        <location evidence="1">Cell envelope</location>
    </subcellularLocation>
</comment>
<gene>
    <name evidence="7" type="ORF">HH214_16245</name>
</gene>
<dbReference type="RefSeq" id="WP_169609370.1">
    <property type="nucleotide sequence ID" value="NZ_CP051682.1"/>
</dbReference>
<evidence type="ECO:0000259" key="6">
    <source>
        <dbReference type="PROSITE" id="PS51352"/>
    </source>
</evidence>
<dbReference type="EMBL" id="CP051682">
    <property type="protein sequence ID" value="QJD97309.1"/>
    <property type="molecule type" value="Genomic_DNA"/>
</dbReference>
<proteinExistence type="predicted"/>